<dbReference type="Proteomes" id="UP001500368">
    <property type="component" value="Unassembled WGS sequence"/>
</dbReference>
<gene>
    <name evidence="4" type="ORF">GCM10025790_21740</name>
</gene>
<dbReference type="InterPro" id="IPR024412">
    <property type="entry name" value="Lsr2_dim_dom"/>
</dbReference>
<dbReference type="Pfam" id="PF11774">
    <property type="entry name" value="Lsr2"/>
    <property type="match status" value="1"/>
</dbReference>
<dbReference type="InterPro" id="IPR036625">
    <property type="entry name" value="E3-bd_dom_sf"/>
</dbReference>
<sequence length="98" mass="10982">MAIRQRVVTLDDIDGTEGASTVTFGIDGRWFEIDLCPENAGALRDALKPYVRKARATAPPKMKDQNTAIRRWAKDQGYAIGDRGRISQDIVKAYRSRT</sequence>
<proteinExistence type="predicted"/>
<evidence type="ECO:0000313" key="4">
    <source>
        <dbReference type="EMBL" id="GAA4924184.1"/>
    </source>
</evidence>
<dbReference type="EMBL" id="BAABLW010000007">
    <property type="protein sequence ID" value="GAA4924184.1"/>
    <property type="molecule type" value="Genomic_DNA"/>
</dbReference>
<dbReference type="InterPro" id="IPR055370">
    <property type="entry name" value="Lsr2_DNA-bd"/>
</dbReference>
<keyword evidence="5" id="KW-1185">Reference proteome</keyword>
<dbReference type="InterPro" id="IPR042261">
    <property type="entry name" value="Lsr2-like_dimerization"/>
</dbReference>
<dbReference type="RefSeq" id="WP_345478031.1">
    <property type="nucleotide sequence ID" value="NZ_BAABLW010000007.1"/>
</dbReference>
<organism evidence="4 5">
    <name type="scientific">Nesterenkonia rhizosphaerae</name>
    <dbReference type="NCBI Taxonomy" id="1348272"/>
    <lineage>
        <taxon>Bacteria</taxon>
        <taxon>Bacillati</taxon>
        <taxon>Actinomycetota</taxon>
        <taxon>Actinomycetes</taxon>
        <taxon>Micrococcales</taxon>
        <taxon>Micrococcaceae</taxon>
        <taxon>Nesterenkonia</taxon>
    </lineage>
</organism>
<name>A0ABP9G1E1_9MICC</name>
<dbReference type="Gene3D" id="3.30.60.230">
    <property type="entry name" value="Lsr2, dimerization domain"/>
    <property type="match status" value="1"/>
</dbReference>
<dbReference type="Pfam" id="PF23359">
    <property type="entry name" value="Lsr2_DNA-bd"/>
    <property type="match status" value="1"/>
</dbReference>
<evidence type="ECO:0000313" key="5">
    <source>
        <dbReference type="Proteomes" id="UP001500368"/>
    </source>
</evidence>
<keyword evidence="1" id="KW-0238">DNA-binding</keyword>
<reference evidence="5" key="1">
    <citation type="journal article" date="2019" name="Int. J. Syst. Evol. Microbiol.">
        <title>The Global Catalogue of Microorganisms (GCM) 10K type strain sequencing project: providing services to taxonomists for standard genome sequencing and annotation.</title>
        <authorList>
            <consortium name="The Broad Institute Genomics Platform"/>
            <consortium name="The Broad Institute Genome Sequencing Center for Infectious Disease"/>
            <person name="Wu L."/>
            <person name="Ma J."/>
        </authorList>
    </citation>
    <scope>NUCLEOTIDE SEQUENCE [LARGE SCALE GENOMIC DNA]</scope>
    <source>
        <strain evidence="5">JCM 19129</strain>
    </source>
</reference>
<feature type="domain" description="Lsr2 dimerization" evidence="2">
    <location>
        <begin position="1"/>
        <end position="56"/>
    </location>
</feature>
<comment type="caution">
    <text evidence="4">The sequence shown here is derived from an EMBL/GenBank/DDBJ whole genome shotgun (WGS) entry which is preliminary data.</text>
</comment>
<dbReference type="Gene3D" id="4.10.320.10">
    <property type="entry name" value="E3-binding domain"/>
    <property type="match status" value="1"/>
</dbReference>
<evidence type="ECO:0000259" key="3">
    <source>
        <dbReference type="Pfam" id="PF23359"/>
    </source>
</evidence>
<feature type="domain" description="Lsr2 DNA-binding" evidence="3">
    <location>
        <begin position="63"/>
        <end position="95"/>
    </location>
</feature>
<evidence type="ECO:0000259" key="2">
    <source>
        <dbReference type="Pfam" id="PF11774"/>
    </source>
</evidence>
<protein>
    <submittedName>
        <fullName evidence="4">Lsr2 family protein</fullName>
    </submittedName>
</protein>
<evidence type="ECO:0000256" key="1">
    <source>
        <dbReference type="ARBA" id="ARBA00023125"/>
    </source>
</evidence>
<accession>A0ABP9G1E1</accession>